<dbReference type="Gene3D" id="3.10.20.30">
    <property type="match status" value="1"/>
</dbReference>
<gene>
    <name evidence="1" type="ORF">METZ01_LOCUS294716</name>
</gene>
<reference evidence="1" key="1">
    <citation type="submission" date="2018-05" db="EMBL/GenBank/DDBJ databases">
        <authorList>
            <person name="Lanie J.A."/>
            <person name="Ng W.-L."/>
            <person name="Kazmierczak K.M."/>
            <person name="Andrzejewski T.M."/>
            <person name="Davidsen T.M."/>
            <person name="Wayne K.J."/>
            <person name="Tettelin H."/>
            <person name="Glass J.I."/>
            <person name="Rusch D."/>
            <person name="Podicherti R."/>
            <person name="Tsui H.-C.T."/>
            <person name="Winkler M.E."/>
        </authorList>
    </citation>
    <scope>NUCLEOTIDE SEQUENCE</scope>
</reference>
<dbReference type="EMBL" id="UINC01090165">
    <property type="protein sequence ID" value="SVC41862.1"/>
    <property type="molecule type" value="Genomic_DNA"/>
</dbReference>
<accession>A0A382M3C5</accession>
<dbReference type="InterPro" id="IPR052045">
    <property type="entry name" value="Sulfur_Carrier/Prot_Modifier"/>
</dbReference>
<evidence type="ECO:0008006" key="2">
    <source>
        <dbReference type="Google" id="ProtNLM"/>
    </source>
</evidence>
<dbReference type="InterPro" id="IPR003749">
    <property type="entry name" value="ThiS/MoaD-like"/>
</dbReference>
<dbReference type="SUPFAM" id="SSF54285">
    <property type="entry name" value="MoaD/ThiS"/>
    <property type="match status" value="1"/>
</dbReference>
<proteinExistence type="predicted"/>
<dbReference type="PANTHER" id="PTHR38031:SF1">
    <property type="entry name" value="SULFUR CARRIER PROTEIN CYSO"/>
    <property type="match status" value="1"/>
</dbReference>
<dbReference type="Pfam" id="PF02597">
    <property type="entry name" value="ThiS"/>
    <property type="match status" value="1"/>
</dbReference>
<protein>
    <recommendedName>
        <fullName evidence="2">MoaD/ThiS family protein</fullName>
    </recommendedName>
</protein>
<dbReference type="InterPro" id="IPR012675">
    <property type="entry name" value="Beta-grasp_dom_sf"/>
</dbReference>
<name>A0A382M3C5_9ZZZZ</name>
<dbReference type="AlphaFoldDB" id="A0A382M3C5"/>
<sequence length="87" mass="9631">MAKVFIPFQLRKFTNGVPEVDVPATTLRELVDELENLYPGIKDRLVKDDKLRPGLSAVVGYVATRQGLRQKLDPDVEVHFVPAVSGG</sequence>
<dbReference type="PANTHER" id="PTHR38031">
    <property type="entry name" value="SULFUR CARRIER PROTEIN SLR0821-RELATED"/>
    <property type="match status" value="1"/>
</dbReference>
<evidence type="ECO:0000313" key="1">
    <source>
        <dbReference type="EMBL" id="SVC41862.1"/>
    </source>
</evidence>
<organism evidence="1">
    <name type="scientific">marine metagenome</name>
    <dbReference type="NCBI Taxonomy" id="408172"/>
    <lineage>
        <taxon>unclassified sequences</taxon>
        <taxon>metagenomes</taxon>
        <taxon>ecological metagenomes</taxon>
    </lineage>
</organism>
<dbReference type="InterPro" id="IPR016155">
    <property type="entry name" value="Mopterin_synth/thiamin_S_b"/>
</dbReference>